<evidence type="ECO:0000256" key="4">
    <source>
        <dbReference type="ARBA" id="ARBA00023157"/>
    </source>
</evidence>
<evidence type="ECO:0000256" key="3">
    <source>
        <dbReference type="ARBA" id="ARBA00022968"/>
    </source>
</evidence>
<keyword evidence="3" id="KW-0735">Signal-anchor</keyword>
<dbReference type="Proteomes" id="UP000192527">
    <property type="component" value="Chromosome"/>
</dbReference>
<dbReference type="Pfam" id="PF00578">
    <property type="entry name" value="AhpC-TSA"/>
    <property type="match status" value="1"/>
</dbReference>
<dbReference type="GO" id="GO:0017004">
    <property type="term" value="P:cytochrome complex assembly"/>
    <property type="evidence" value="ECO:0007669"/>
    <property type="project" value="UniProtKB-KW"/>
</dbReference>
<dbReference type="PROSITE" id="PS00194">
    <property type="entry name" value="THIOREDOXIN_1"/>
    <property type="match status" value="1"/>
</dbReference>
<accession>A0A1W5ZV66</accession>
<evidence type="ECO:0000259" key="6">
    <source>
        <dbReference type="PROSITE" id="PS51352"/>
    </source>
</evidence>
<name>A0A1W5ZV66_9BACI</name>
<keyword evidence="8" id="KW-1185">Reference proteome</keyword>
<evidence type="ECO:0000256" key="2">
    <source>
        <dbReference type="ARBA" id="ARBA00022748"/>
    </source>
</evidence>
<dbReference type="PANTHER" id="PTHR42852:SF6">
    <property type="entry name" value="THIOL:DISULFIDE INTERCHANGE PROTEIN DSBE"/>
    <property type="match status" value="1"/>
</dbReference>
<dbReference type="PROSITE" id="PS51352">
    <property type="entry name" value="THIOREDOXIN_2"/>
    <property type="match status" value="1"/>
</dbReference>
<keyword evidence="4" id="KW-1015">Disulfide bond</keyword>
<dbReference type="OrthoDB" id="25753at2"/>
<organism evidence="7 8">
    <name type="scientific">Halobacillus mangrovi</name>
    <dbReference type="NCBI Taxonomy" id="402384"/>
    <lineage>
        <taxon>Bacteria</taxon>
        <taxon>Bacillati</taxon>
        <taxon>Bacillota</taxon>
        <taxon>Bacilli</taxon>
        <taxon>Bacillales</taxon>
        <taxon>Bacillaceae</taxon>
        <taxon>Halobacillus</taxon>
    </lineage>
</organism>
<dbReference type="SUPFAM" id="SSF52833">
    <property type="entry name" value="Thioredoxin-like"/>
    <property type="match status" value="1"/>
</dbReference>
<gene>
    <name evidence="7" type="ORF">HM131_10310</name>
</gene>
<dbReference type="EMBL" id="CP020772">
    <property type="protein sequence ID" value="ARI77206.1"/>
    <property type="molecule type" value="Genomic_DNA"/>
</dbReference>
<dbReference type="NCBIfam" id="NF002854">
    <property type="entry name" value="PRK03147.1"/>
    <property type="match status" value="1"/>
</dbReference>
<dbReference type="STRING" id="402384.HM131_10310"/>
<comment type="subcellular location">
    <subcellularLocation>
        <location evidence="1">Cell envelope</location>
    </subcellularLocation>
</comment>
<evidence type="ECO:0000313" key="8">
    <source>
        <dbReference type="Proteomes" id="UP000192527"/>
    </source>
</evidence>
<proteinExistence type="predicted"/>
<dbReference type="InterPro" id="IPR000866">
    <property type="entry name" value="AhpC/TSA"/>
</dbReference>
<dbReference type="Gene3D" id="3.40.30.10">
    <property type="entry name" value="Glutaredoxin"/>
    <property type="match status" value="1"/>
</dbReference>
<dbReference type="AlphaFoldDB" id="A0A1W5ZV66"/>
<dbReference type="CDD" id="cd02966">
    <property type="entry name" value="TlpA_like_family"/>
    <property type="match status" value="1"/>
</dbReference>
<dbReference type="PANTHER" id="PTHR42852">
    <property type="entry name" value="THIOL:DISULFIDE INTERCHANGE PROTEIN DSBE"/>
    <property type="match status" value="1"/>
</dbReference>
<dbReference type="GO" id="GO:0030313">
    <property type="term" value="C:cell envelope"/>
    <property type="evidence" value="ECO:0007669"/>
    <property type="project" value="UniProtKB-SubCell"/>
</dbReference>
<keyword evidence="5" id="KW-0676">Redox-active center</keyword>
<dbReference type="GO" id="GO:0016491">
    <property type="term" value="F:oxidoreductase activity"/>
    <property type="evidence" value="ECO:0007669"/>
    <property type="project" value="InterPro"/>
</dbReference>
<dbReference type="GO" id="GO:0016209">
    <property type="term" value="F:antioxidant activity"/>
    <property type="evidence" value="ECO:0007669"/>
    <property type="project" value="InterPro"/>
</dbReference>
<keyword evidence="3" id="KW-0812">Transmembrane</keyword>
<dbReference type="InterPro" id="IPR017937">
    <property type="entry name" value="Thioredoxin_CS"/>
</dbReference>
<dbReference type="InterPro" id="IPR013766">
    <property type="entry name" value="Thioredoxin_domain"/>
</dbReference>
<dbReference type="KEGG" id="hmn:HM131_10310"/>
<evidence type="ECO:0000256" key="5">
    <source>
        <dbReference type="ARBA" id="ARBA00023284"/>
    </source>
</evidence>
<dbReference type="RefSeq" id="WP_085029678.1">
    <property type="nucleotide sequence ID" value="NZ_CP020772.1"/>
</dbReference>
<dbReference type="InterPro" id="IPR036249">
    <property type="entry name" value="Thioredoxin-like_sf"/>
</dbReference>
<feature type="domain" description="Thioredoxin" evidence="6">
    <location>
        <begin position="42"/>
        <end position="182"/>
    </location>
</feature>
<dbReference type="InterPro" id="IPR050553">
    <property type="entry name" value="Thioredoxin_ResA/DsbE_sf"/>
</dbReference>
<reference evidence="7 8" key="1">
    <citation type="submission" date="2017-04" db="EMBL/GenBank/DDBJ databases">
        <title>The whole genome sequencing and assembly of Halobacillus mangrovi strain.</title>
        <authorList>
            <person name="Lee S.-J."/>
            <person name="Park M.-K."/>
            <person name="Kim J.-Y."/>
            <person name="Lee Y.-J."/>
            <person name="Yi H."/>
            <person name="Bahn Y.-S."/>
            <person name="Kim J.F."/>
            <person name="Lee D.-W."/>
        </authorList>
    </citation>
    <scope>NUCLEOTIDE SEQUENCE [LARGE SCALE GENOMIC DNA]</scope>
    <source>
        <strain evidence="7 8">KTB 131</strain>
    </source>
</reference>
<keyword evidence="2" id="KW-0201">Cytochrome c-type biogenesis</keyword>
<protein>
    <submittedName>
        <fullName evidence="7">Thiol-disulfide oxidoreductase</fullName>
    </submittedName>
</protein>
<evidence type="ECO:0000256" key="1">
    <source>
        <dbReference type="ARBA" id="ARBA00004196"/>
    </source>
</evidence>
<sequence length="184" mass="20773">MKESTLKKKRKRLIFRTSLLAVMVGLLVFAIVSTLKDDKAVIAKGEQAPNFQLEKFGSEGETIELKDLEGKGVMLNFWATYCGPCKDEMPYMEKLYPKYKEKGVEILAVNLDTTELVVKRFIDRYDLTFPVLQDKGGQVMDLYNIGPIPTTLFINADGEIVEQVTGPLTLSKLEGYLQQITPEE</sequence>
<evidence type="ECO:0000313" key="7">
    <source>
        <dbReference type="EMBL" id="ARI77206.1"/>
    </source>
</evidence>